<protein>
    <recommendedName>
        <fullName evidence="5">Putative NADH dehydrogenase/NAD(P)H nitroreductase GGQ93_002755</fullName>
        <ecNumber evidence="5">1.-.-.-</ecNumber>
    </recommendedName>
</protein>
<organism evidence="7 8">
    <name type="scientific">Brevundimonas aurantiaca</name>
    <dbReference type="NCBI Taxonomy" id="74316"/>
    <lineage>
        <taxon>Bacteria</taxon>
        <taxon>Pseudomonadati</taxon>
        <taxon>Pseudomonadota</taxon>
        <taxon>Alphaproteobacteria</taxon>
        <taxon>Caulobacterales</taxon>
        <taxon>Caulobacteraceae</taxon>
        <taxon>Brevundimonas</taxon>
    </lineage>
</organism>
<evidence type="ECO:0000313" key="8">
    <source>
        <dbReference type="Proteomes" id="UP000527324"/>
    </source>
</evidence>
<dbReference type="Gene3D" id="3.40.109.10">
    <property type="entry name" value="NADH Oxidase"/>
    <property type="match status" value="1"/>
</dbReference>
<feature type="domain" description="Nitroreductase" evidence="6">
    <location>
        <begin position="30"/>
        <end position="182"/>
    </location>
</feature>
<name>A0A7W9C8N5_9CAUL</name>
<evidence type="ECO:0000256" key="2">
    <source>
        <dbReference type="ARBA" id="ARBA00022643"/>
    </source>
</evidence>
<dbReference type="PANTHER" id="PTHR43543">
    <property type="entry name" value="MALONIC SEMIALDEHYDE REDUCTASE RUTE-RELATED"/>
    <property type="match status" value="1"/>
</dbReference>
<evidence type="ECO:0000313" key="7">
    <source>
        <dbReference type="EMBL" id="MBB5741019.1"/>
    </source>
</evidence>
<comment type="cofactor">
    <cofactor evidence="5">
        <name>FMN</name>
        <dbReference type="ChEBI" id="CHEBI:58210"/>
    </cofactor>
</comment>
<dbReference type="EMBL" id="JACHOQ010000009">
    <property type="protein sequence ID" value="MBB5741019.1"/>
    <property type="molecule type" value="Genomic_DNA"/>
</dbReference>
<keyword evidence="2 5" id="KW-0288">FMN</keyword>
<keyword evidence="8" id="KW-1185">Reference proteome</keyword>
<dbReference type="PANTHER" id="PTHR43543:SF1">
    <property type="entry name" value="MALONIC SEMIALDEHYDE REDUCTASE RUTE-RELATED"/>
    <property type="match status" value="1"/>
</dbReference>
<evidence type="ECO:0000256" key="5">
    <source>
        <dbReference type="HAMAP-Rule" id="MF_01204"/>
    </source>
</evidence>
<dbReference type="HAMAP" id="MF_01204">
    <property type="entry name" value="Oxidoreductase_RutE_HadB"/>
    <property type="match status" value="1"/>
</dbReference>
<dbReference type="InterPro" id="IPR000415">
    <property type="entry name" value="Nitroreductase-like"/>
</dbReference>
<dbReference type="Proteomes" id="UP000527324">
    <property type="component" value="Unassembled WGS sequence"/>
</dbReference>
<dbReference type="SUPFAM" id="SSF55469">
    <property type="entry name" value="FMN-dependent nitroreductase-like"/>
    <property type="match status" value="1"/>
</dbReference>
<comment type="caution">
    <text evidence="7">The sequence shown here is derived from an EMBL/GenBank/DDBJ whole genome shotgun (WGS) entry which is preliminary data.</text>
</comment>
<sequence length="301" mass="32502">MAYDALSPRDLPLSDAALAQLFTEARTRNAWSDRPVAPELLKKLYDLTKFGPTAVNAGPARFVFVTSPEAKARLIPLMSEGNRAKTQQAPVNLILAQDLDFHDHLPTLFPHAPGARDWFADEAGRRETAFRNASLQGGYLTIAARALGLDVGPMSGFDAAGVKAEFFPDSHVEPNYILNLGYGTDENLFPRSPRLTFDQAAQILSTLPHVKKRGGLRRPPLLLLSAPDPQWTVGTLVTAGFSTGISISVPSDTGVTGTETEGPALGKLFSSRFGATPFSSRSLISSPDRVSYSSRAWDSFS</sequence>
<accession>A0A7W9C8N5</accession>
<evidence type="ECO:0000256" key="4">
    <source>
        <dbReference type="ARBA" id="ARBA00023002"/>
    </source>
</evidence>
<comment type="similarity">
    <text evidence="5">Belongs to the nitroreductase family. HadB/RutE subfamily.</text>
</comment>
<keyword evidence="4 5" id="KW-0560">Oxidoreductase</keyword>
<evidence type="ECO:0000256" key="3">
    <source>
        <dbReference type="ARBA" id="ARBA00022857"/>
    </source>
</evidence>
<reference evidence="7 8" key="1">
    <citation type="submission" date="2020-08" db="EMBL/GenBank/DDBJ databases">
        <title>Genomic Encyclopedia of Type Strains, Phase IV (KMG-IV): sequencing the most valuable type-strain genomes for metagenomic binning, comparative biology and taxonomic classification.</title>
        <authorList>
            <person name="Goeker M."/>
        </authorList>
    </citation>
    <scope>NUCLEOTIDE SEQUENCE [LARGE SCALE GENOMIC DNA]</scope>
    <source>
        <strain evidence="7 8">DSM 4731</strain>
    </source>
</reference>
<dbReference type="CDD" id="cd02148">
    <property type="entry name" value="RutE-like"/>
    <property type="match status" value="1"/>
</dbReference>
<dbReference type="InterPro" id="IPR029479">
    <property type="entry name" value="Nitroreductase"/>
</dbReference>
<dbReference type="NCBIfam" id="NF003768">
    <property type="entry name" value="PRK05365.1"/>
    <property type="match status" value="1"/>
</dbReference>
<keyword evidence="3 5" id="KW-0521">NADP</keyword>
<dbReference type="GO" id="GO:0016491">
    <property type="term" value="F:oxidoreductase activity"/>
    <property type="evidence" value="ECO:0007669"/>
    <property type="project" value="UniProtKB-UniRule"/>
</dbReference>
<dbReference type="EC" id="1.-.-.-" evidence="5"/>
<gene>
    <name evidence="7" type="ORF">GGQ93_002755</name>
</gene>
<proteinExistence type="inferred from homology"/>
<evidence type="ECO:0000256" key="1">
    <source>
        <dbReference type="ARBA" id="ARBA00022630"/>
    </source>
</evidence>
<dbReference type="Pfam" id="PF00881">
    <property type="entry name" value="Nitroreductase"/>
    <property type="match status" value="1"/>
</dbReference>
<dbReference type="InterPro" id="IPR023936">
    <property type="entry name" value="RutE-like"/>
</dbReference>
<keyword evidence="1 5" id="KW-0285">Flavoprotein</keyword>
<dbReference type="AlphaFoldDB" id="A0A7W9C8N5"/>
<dbReference type="InterPro" id="IPR050461">
    <property type="entry name" value="Nitroreductase_HadB/RutE"/>
</dbReference>
<keyword evidence="5" id="KW-0520">NAD</keyword>
<evidence type="ECO:0000259" key="6">
    <source>
        <dbReference type="Pfam" id="PF00881"/>
    </source>
</evidence>